<evidence type="ECO:0000313" key="2">
    <source>
        <dbReference type="Proteomes" id="UP000647172"/>
    </source>
</evidence>
<keyword evidence="2" id="KW-1185">Reference proteome</keyword>
<organism evidence="1 2">
    <name type="scientific">Actinoplanes nipponensis</name>
    <dbReference type="NCBI Taxonomy" id="135950"/>
    <lineage>
        <taxon>Bacteria</taxon>
        <taxon>Bacillati</taxon>
        <taxon>Actinomycetota</taxon>
        <taxon>Actinomycetes</taxon>
        <taxon>Micromonosporales</taxon>
        <taxon>Micromonosporaceae</taxon>
        <taxon>Actinoplanes</taxon>
    </lineage>
</organism>
<accession>A0A919JK62</accession>
<dbReference type="AlphaFoldDB" id="A0A919JK62"/>
<protein>
    <submittedName>
        <fullName evidence="1">Uncharacterized protein</fullName>
    </submittedName>
</protein>
<sequence length="196" mass="20615">MRGWVTGARYLPVAVARDAGAGIARGGWALLGTCRWPWPELPGWALLGWGEWALLGTGRPALPRTVGWPLLGPAGCALPGAGGPALPGTGGWPLFATCRWALLGTGGWALVPTGGWALPDIYLRPLLTTHRSALPHSCMRTPTGRRLVPFRAVPHAAQPLGVTPSQSPGTMTLMRAPERLSLGRVIARGRPIPHGC</sequence>
<gene>
    <name evidence="1" type="ORF">Ani05nite_41710</name>
</gene>
<dbReference type="EMBL" id="BOMQ01000051">
    <property type="protein sequence ID" value="GIE50637.1"/>
    <property type="molecule type" value="Genomic_DNA"/>
</dbReference>
<comment type="caution">
    <text evidence="1">The sequence shown here is derived from an EMBL/GenBank/DDBJ whole genome shotgun (WGS) entry which is preliminary data.</text>
</comment>
<dbReference type="Proteomes" id="UP000647172">
    <property type="component" value="Unassembled WGS sequence"/>
</dbReference>
<name>A0A919JK62_9ACTN</name>
<proteinExistence type="predicted"/>
<reference evidence="1" key="1">
    <citation type="submission" date="2021-01" db="EMBL/GenBank/DDBJ databases">
        <title>Whole genome shotgun sequence of Actinoplanes nipponensis NBRC 14063.</title>
        <authorList>
            <person name="Komaki H."/>
            <person name="Tamura T."/>
        </authorList>
    </citation>
    <scope>NUCLEOTIDE SEQUENCE</scope>
    <source>
        <strain evidence="1">NBRC 14063</strain>
    </source>
</reference>
<evidence type="ECO:0000313" key="1">
    <source>
        <dbReference type="EMBL" id="GIE50637.1"/>
    </source>
</evidence>